<dbReference type="OrthoDB" id="5332150at2"/>
<keyword evidence="6 8" id="KW-0472">Membrane</keyword>
<keyword evidence="4 8" id="KW-0812">Transmembrane</keyword>
<evidence type="ECO:0000256" key="6">
    <source>
        <dbReference type="ARBA" id="ARBA00023136"/>
    </source>
</evidence>
<dbReference type="GO" id="GO:0009279">
    <property type="term" value="C:cell outer membrane"/>
    <property type="evidence" value="ECO:0007669"/>
    <property type="project" value="UniProtKB-SubCell"/>
</dbReference>
<proteinExistence type="inferred from homology"/>
<organism evidence="13 14">
    <name type="scientific">Methyloprofundus sedimenti</name>
    <dbReference type="NCBI Taxonomy" id="1420851"/>
    <lineage>
        <taxon>Bacteria</taxon>
        <taxon>Pseudomonadati</taxon>
        <taxon>Pseudomonadota</taxon>
        <taxon>Gammaproteobacteria</taxon>
        <taxon>Methylococcales</taxon>
        <taxon>Methylococcaceae</taxon>
        <taxon>Methyloprofundus</taxon>
    </lineage>
</organism>
<feature type="signal peptide" evidence="10">
    <location>
        <begin position="1"/>
        <end position="22"/>
    </location>
</feature>
<keyword evidence="7 8" id="KW-0998">Cell outer membrane</keyword>
<feature type="domain" description="TonB-dependent receptor-like beta-barrel" evidence="11">
    <location>
        <begin position="216"/>
        <end position="681"/>
    </location>
</feature>
<feature type="domain" description="TonB-dependent receptor plug" evidence="12">
    <location>
        <begin position="53"/>
        <end position="156"/>
    </location>
</feature>
<evidence type="ECO:0000256" key="8">
    <source>
        <dbReference type="PROSITE-ProRule" id="PRU01360"/>
    </source>
</evidence>
<dbReference type="InterPro" id="IPR036942">
    <property type="entry name" value="Beta-barrel_TonB_sf"/>
</dbReference>
<evidence type="ECO:0000313" key="14">
    <source>
        <dbReference type="Proteomes" id="UP000191980"/>
    </source>
</evidence>
<dbReference type="EMBL" id="LPUF01000001">
    <property type="protein sequence ID" value="OQK16423.1"/>
    <property type="molecule type" value="Genomic_DNA"/>
</dbReference>
<keyword evidence="3 8" id="KW-1134">Transmembrane beta strand</keyword>
<accession>A0A1V8M4U4</accession>
<dbReference type="InterPro" id="IPR000531">
    <property type="entry name" value="Beta-barrel_TonB"/>
</dbReference>
<dbReference type="InterPro" id="IPR037066">
    <property type="entry name" value="Plug_dom_sf"/>
</dbReference>
<keyword evidence="5 9" id="KW-0798">TonB box</keyword>
<dbReference type="InterPro" id="IPR012910">
    <property type="entry name" value="Plug_dom"/>
</dbReference>
<dbReference type="RefSeq" id="WP_080521049.1">
    <property type="nucleotide sequence ID" value="NZ_LPUF01000001.1"/>
</dbReference>
<dbReference type="InterPro" id="IPR039426">
    <property type="entry name" value="TonB-dep_rcpt-like"/>
</dbReference>
<evidence type="ECO:0000313" key="13">
    <source>
        <dbReference type="EMBL" id="OQK16423.1"/>
    </source>
</evidence>
<dbReference type="AlphaFoldDB" id="A0A1V8M4U4"/>
<keyword evidence="2 8" id="KW-0813">Transport</keyword>
<dbReference type="Pfam" id="PF07715">
    <property type="entry name" value="Plug"/>
    <property type="match status" value="1"/>
</dbReference>
<evidence type="ECO:0000256" key="2">
    <source>
        <dbReference type="ARBA" id="ARBA00022448"/>
    </source>
</evidence>
<name>A0A1V8M4U4_9GAMM</name>
<dbReference type="Pfam" id="PF00593">
    <property type="entry name" value="TonB_dep_Rec_b-barrel"/>
    <property type="match status" value="1"/>
</dbReference>
<feature type="chain" id="PRO_5012076718" description="TonB-dependent receptor" evidence="10">
    <location>
        <begin position="23"/>
        <end position="728"/>
    </location>
</feature>
<keyword evidence="10" id="KW-0732">Signal</keyword>
<evidence type="ECO:0000259" key="11">
    <source>
        <dbReference type="Pfam" id="PF00593"/>
    </source>
</evidence>
<gene>
    <name evidence="13" type="ORF">AU255_00490</name>
</gene>
<reference evidence="13 14" key="1">
    <citation type="submission" date="2015-12" db="EMBL/GenBank/DDBJ databases">
        <authorList>
            <person name="Shamseldin A."/>
            <person name="Moawad H."/>
            <person name="Abd El-Rahim W.M."/>
            <person name="Sadowsky M.J."/>
        </authorList>
    </citation>
    <scope>NUCLEOTIDE SEQUENCE [LARGE SCALE GENOMIC DNA]</scope>
    <source>
        <strain evidence="13 14">WF1</strain>
    </source>
</reference>
<evidence type="ECO:0008006" key="15">
    <source>
        <dbReference type="Google" id="ProtNLM"/>
    </source>
</evidence>
<evidence type="ECO:0000256" key="10">
    <source>
        <dbReference type="SAM" id="SignalP"/>
    </source>
</evidence>
<dbReference type="GO" id="GO:0015344">
    <property type="term" value="F:siderophore uptake transmembrane transporter activity"/>
    <property type="evidence" value="ECO:0007669"/>
    <property type="project" value="TreeGrafter"/>
</dbReference>
<dbReference type="Gene3D" id="2.40.170.20">
    <property type="entry name" value="TonB-dependent receptor, beta-barrel domain"/>
    <property type="match status" value="1"/>
</dbReference>
<evidence type="ECO:0000256" key="5">
    <source>
        <dbReference type="ARBA" id="ARBA00023077"/>
    </source>
</evidence>
<dbReference type="SUPFAM" id="SSF56935">
    <property type="entry name" value="Porins"/>
    <property type="match status" value="1"/>
</dbReference>
<evidence type="ECO:0000256" key="1">
    <source>
        <dbReference type="ARBA" id="ARBA00004571"/>
    </source>
</evidence>
<evidence type="ECO:0000256" key="3">
    <source>
        <dbReference type="ARBA" id="ARBA00022452"/>
    </source>
</evidence>
<dbReference type="Proteomes" id="UP000191980">
    <property type="component" value="Unassembled WGS sequence"/>
</dbReference>
<comment type="similarity">
    <text evidence="8 9">Belongs to the TonB-dependent receptor family.</text>
</comment>
<evidence type="ECO:0000256" key="9">
    <source>
        <dbReference type="RuleBase" id="RU003357"/>
    </source>
</evidence>
<dbReference type="STRING" id="1420851.AU255_00490"/>
<dbReference type="PANTHER" id="PTHR30069:SF49">
    <property type="entry name" value="OUTER MEMBRANE PROTEIN C"/>
    <property type="match status" value="1"/>
</dbReference>
<comment type="caution">
    <text evidence="13">The sequence shown here is derived from an EMBL/GenBank/DDBJ whole genome shotgun (WGS) entry which is preliminary data.</text>
</comment>
<evidence type="ECO:0000259" key="12">
    <source>
        <dbReference type="Pfam" id="PF07715"/>
    </source>
</evidence>
<dbReference type="Gene3D" id="2.170.130.10">
    <property type="entry name" value="TonB-dependent receptor, plug domain"/>
    <property type="match status" value="1"/>
</dbReference>
<sequence length="728" mass="82283">MKKEVIILFNTAILLCFNVVYADESIEDSSPTEEAIYLDNMVIEADTENLTVSPQNSINEDDIAKKQSQVSDTAKLLEDTAGMSFQAGGGVSSIPIIRGLNDTRVKIEVNGMTVNSICPNHMNPALASIDRSNIGSIAILKGITPVRMGGDSIAGTISVKSAKPKFAEAGEDFLLNGKLSSFYRSNGDAFGGSVGLGIANEYARLDYTGSDTQSKNYQDGNGTVIKSTNYENINQAFALSFNYEDQLLEIKGGQQHIPYQGFPTARMDLTNNDSLFGNIHYNGLFDWGNVDTILFLEHTSHTMDYLPDRDATIFMPMETRGKNYGYKLEFELPSDEDDNIFRFGSEFHGSVINDYWPATSTVPSMMGPNDFINLNDATRNRFGVYAEWEKYWTDTWKTMLGFRYDRTWMNTGDVQGYNNITSNYLLTDYEQALAFNALDHERNFNAFDISMLVQYTPNDWSYYTLGYARKNRAPSVQELYPWSISPMPMTMIGWFGDGNGYVGNIDLKMETAHNIGFTANFSDSGDEQVWNLEISPFFSYVENYIDADLCQECRKQPGNGYYYLTFENYDAYLWGVDITGEMNLFESPTYGEFSTNTIMSYVRGKRSDGDNLYNMMPFNFTWGVNHKLGGWQSTFNMQFVDTKNEVQEVRNELETSSYILLNFKTSFQWEFVTVDFGVDNILNHQYYYPLSGVYIGDQNAMTLSSSEPKTQNLPGQGRSVYVGVTLEY</sequence>
<evidence type="ECO:0000256" key="4">
    <source>
        <dbReference type="ARBA" id="ARBA00022692"/>
    </source>
</evidence>
<protein>
    <recommendedName>
        <fullName evidence="15">TonB-dependent receptor</fullName>
    </recommendedName>
</protein>
<comment type="subcellular location">
    <subcellularLocation>
        <location evidence="1 8">Cell outer membrane</location>
        <topology evidence="1 8">Multi-pass membrane protein</topology>
    </subcellularLocation>
</comment>
<dbReference type="GO" id="GO:0044718">
    <property type="term" value="P:siderophore transmembrane transport"/>
    <property type="evidence" value="ECO:0007669"/>
    <property type="project" value="TreeGrafter"/>
</dbReference>
<evidence type="ECO:0000256" key="7">
    <source>
        <dbReference type="ARBA" id="ARBA00023237"/>
    </source>
</evidence>
<dbReference type="PROSITE" id="PS52016">
    <property type="entry name" value="TONB_DEPENDENT_REC_3"/>
    <property type="match status" value="1"/>
</dbReference>
<keyword evidence="14" id="KW-1185">Reference proteome</keyword>
<dbReference type="PANTHER" id="PTHR30069">
    <property type="entry name" value="TONB-DEPENDENT OUTER MEMBRANE RECEPTOR"/>
    <property type="match status" value="1"/>
</dbReference>